<dbReference type="EMBL" id="CM003376">
    <property type="protein sequence ID" value="KOM45091.1"/>
    <property type="molecule type" value="Genomic_DNA"/>
</dbReference>
<accession>A0A0L9UQW1</accession>
<evidence type="ECO:0000313" key="2">
    <source>
        <dbReference type="Proteomes" id="UP000053144"/>
    </source>
</evidence>
<proteinExistence type="predicted"/>
<gene>
    <name evidence="1" type="ORF">LR48_Vigan06g039700</name>
</gene>
<dbReference type="Proteomes" id="UP000053144">
    <property type="component" value="Chromosome 6"/>
</dbReference>
<protein>
    <submittedName>
        <fullName evidence="1">Uncharacterized protein</fullName>
    </submittedName>
</protein>
<dbReference type="AlphaFoldDB" id="A0A0L9UQW1"/>
<organism evidence="1 2">
    <name type="scientific">Phaseolus angularis</name>
    <name type="common">Azuki bean</name>
    <name type="synonym">Vigna angularis</name>
    <dbReference type="NCBI Taxonomy" id="3914"/>
    <lineage>
        <taxon>Eukaryota</taxon>
        <taxon>Viridiplantae</taxon>
        <taxon>Streptophyta</taxon>
        <taxon>Embryophyta</taxon>
        <taxon>Tracheophyta</taxon>
        <taxon>Spermatophyta</taxon>
        <taxon>Magnoliopsida</taxon>
        <taxon>eudicotyledons</taxon>
        <taxon>Gunneridae</taxon>
        <taxon>Pentapetalae</taxon>
        <taxon>rosids</taxon>
        <taxon>fabids</taxon>
        <taxon>Fabales</taxon>
        <taxon>Fabaceae</taxon>
        <taxon>Papilionoideae</taxon>
        <taxon>50 kb inversion clade</taxon>
        <taxon>NPAAA clade</taxon>
        <taxon>indigoferoid/millettioid clade</taxon>
        <taxon>Phaseoleae</taxon>
        <taxon>Vigna</taxon>
    </lineage>
</organism>
<evidence type="ECO:0000313" key="1">
    <source>
        <dbReference type="EMBL" id="KOM45091.1"/>
    </source>
</evidence>
<dbReference type="Gramene" id="KOM45091">
    <property type="protein sequence ID" value="KOM45091"/>
    <property type="gene ID" value="LR48_Vigan06g039700"/>
</dbReference>
<sequence length="131" mass="14986">MLLKKFISNEKVSHEESEEKDRAVNPARLRGKSLSSKLKLKTKRQPISIGLSASQPVGLGKLLVVRSRQLSSRFNAQINVITATVRQLRYLSSFTKRVTEWSRLKFTERLVLKVTYWSKLEADKRSTPVEG</sequence>
<reference evidence="2" key="1">
    <citation type="journal article" date="2015" name="Proc. Natl. Acad. Sci. U.S.A.">
        <title>Genome sequencing of adzuki bean (Vigna angularis) provides insight into high starch and low fat accumulation and domestication.</title>
        <authorList>
            <person name="Yang K."/>
            <person name="Tian Z."/>
            <person name="Chen C."/>
            <person name="Luo L."/>
            <person name="Zhao B."/>
            <person name="Wang Z."/>
            <person name="Yu L."/>
            <person name="Li Y."/>
            <person name="Sun Y."/>
            <person name="Li W."/>
            <person name="Chen Y."/>
            <person name="Li Y."/>
            <person name="Zhang Y."/>
            <person name="Ai D."/>
            <person name="Zhao J."/>
            <person name="Shang C."/>
            <person name="Ma Y."/>
            <person name="Wu B."/>
            <person name="Wang M."/>
            <person name="Gao L."/>
            <person name="Sun D."/>
            <person name="Zhang P."/>
            <person name="Guo F."/>
            <person name="Wang W."/>
            <person name="Li Y."/>
            <person name="Wang J."/>
            <person name="Varshney R.K."/>
            <person name="Wang J."/>
            <person name="Ling H.Q."/>
            <person name="Wan P."/>
        </authorList>
    </citation>
    <scope>NUCLEOTIDE SEQUENCE</scope>
    <source>
        <strain evidence="2">cv. Jingnong 6</strain>
    </source>
</reference>
<name>A0A0L9UQW1_PHAAN</name>